<sequence length="406" mass="44886">MLHFSARRDEIKKFLLSDIGEGIREVIVKDWFVKVGDKVAQFDEICEVQSDKATVTITSRYDGIIKAIHYKIDETVLVGNVLVDIEVEETGSTIATPSTTSATEPKLSPKPQTTTESRQMGKFLTTPSVRRLAAENNLDLNQITATGKDGRILKEDLLNFLSKGPSQAVPVYSENNEDRIVAITGIKKVMFKTMTESLKVPQFSYCDEIDLTRLFHWRKSLNEKQNSNISFMPFMIKAASIGLKEFPVLNAHMNSNDESITYKANHNIGVAMDTKEGLLVPNVKSVQNLSITAIAKELDRLKSSGKSGKLSPSDLSGGTFTLSNIGSIGGTYTKPIILLPEVAIGGVGKIQRLPRFQDDDSVYPAYILTVSWVADHRVIDGATLASFSNRWKQLLEDPFSLVIDLV</sequence>
<evidence type="ECO:0000256" key="5">
    <source>
        <dbReference type="ARBA" id="ARBA00022823"/>
    </source>
</evidence>
<name>A0ABD2QI07_9PLAT</name>
<evidence type="ECO:0000256" key="9">
    <source>
        <dbReference type="ARBA" id="ARBA00051775"/>
    </source>
</evidence>
<gene>
    <name evidence="14" type="ORF">Ciccas_002517</name>
</gene>
<feature type="region of interest" description="Disordered" evidence="11">
    <location>
        <begin position="94"/>
        <end position="119"/>
    </location>
</feature>
<evidence type="ECO:0000313" key="15">
    <source>
        <dbReference type="Proteomes" id="UP001626550"/>
    </source>
</evidence>
<proteinExistence type="inferred from homology"/>
<dbReference type="EC" id="2.3.1.-" evidence="10"/>
<comment type="similarity">
    <text evidence="3 10">Belongs to the 2-oxoacid dehydrogenase family.</text>
</comment>
<keyword evidence="15" id="KW-1185">Reference proteome</keyword>
<keyword evidence="6" id="KW-0809">Transit peptide</keyword>
<dbReference type="FunFam" id="2.40.50.100:FF:000013">
    <property type="entry name" value="Dihydrolipoamide acetyltransferase component of pyruvate dehydrogenase complex"/>
    <property type="match status" value="1"/>
</dbReference>
<evidence type="ECO:0000256" key="2">
    <source>
        <dbReference type="ARBA" id="ARBA00004305"/>
    </source>
</evidence>
<keyword evidence="5 10" id="KW-0450">Lipoyl</keyword>
<dbReference type="SUPFAM" id="SSF47005">
    <property type="entry name" value="Peripheral subunit-binding domain of 2-oxo acid dehydrogenase complex"/>
    <property type="match status" value="1"/>
</dbReference>
<dbReference type="InterPro" id="IPR036625">
    <property type="entry name" value="E3-bd_dom_sf"/>
</dbReference>
<evidence type="ECO:0000256" key="11">
    <source>
        <dbReference type="SAM" id="MobiDB-lite"/>
    </source>
</evidence>
<dbReference type="PANTHER" id="PTHR43178:SF5">
    <property type="entry name" value="LIPOAMIDE ACYLTRANSFERASE COMPONENT OF BRANCHED-CHAIN ALPHA-KETO ACID DEHYDROGENASE COMPLEX, MITOCHONDRIAL"/>
    <property type="match status" value="1"/>
</dbReference>
<dbReference type="Gene3D" id="3.30.559.10">
    <property type="entry name" value="Chloramphenicol acetyltransferase-like domain"/>
    <property type="match status" value="1"/>
</dbReference>
<keyword evidence="8 10" id="KW-0012">Acyltransferase</keyword>
<dbReference type="AlphaFoldDB" id="A0ABD2QI07"/>
<comment type="cofactor">
    <cofactor evidence="1 10">
        <name>(R)-lipoate</name>
        <dbReference type="ChEBI" id="CHEBI:83088"/>
    </cofactor>
</comment>
<dbReference type="Pfam" id="PF00198">
    <property type="entry name" value="2-oxoacid_dh"/>
    <property type="match status" value="1"/>
</dbReference>
<evidence type="ECO:0000256" key="4">
    <source>
        <dbReference type="ARBA" id="ARBA00022679"/>
    </source>
</evidence>
<dbReference type="InterPro" id="IPR003016">
    <property type="entry name" value="2-oxoA_DH_lipoyl-BS"/>
</dbReference>
<dbReference type="PROSITE" id="PS50968">
    <property type="entry name" value="BIOTINYL_LIPOYL"/>
    <property type="match status" value="1"/>
</dbReference>
<dbReference type="SUPFAM" id="SSF51230">
    <property type="entry name" value="Single hybrid motif"/>
    <property type="match status" value="1"/>
</dbReference>
<dbReference type="InterPro" id="IPR004167">
    <property type="entry name" value="PSBD"/>
</dbReference>
<dbReference type="EMBL" id="JBJKFK010000200">
    <property type="protein sequence ID" value="KAL3318817.1"/>
    <property type="molecule type" value="Genomic_DNA"/>
</dbReference>
<dbReference type="FunFam" id="3.30.559.10:FF:000027">
    <property type="entry name" value="Dihydrolipoamide acetyltransferase component of pyruvate dehydrogenase complex"/>
    <property type="match status" value="1"/>
</dbReference>
<evidence type="ECO:0000256" key="7">
    <source>
        <dbReference type="ARBA" id="ARBA00023128"/>
    </source>
</evidence>
<comment type="subcellular location">
    <subcellularLocation>
        <location evidence="2">Mitochondrion matrix</location>
    </subcellularLocation>
</comment>
<dbReference type="InterPro" id="IPR011053">
    <property type="entry name" value="Single_hybrid_motif"/>
</dbReference>
<dbReference type="Proteomes" id="UP001626550">
    <property type="component" value="Unassembled WGS sequence"/>
</dbReference>
<dbReference type="GO" id="GO:0005759">
    <property type="term" value="C:mitochondrial matrix"/>
    <property type="evidence" value="ECO:0007669"/>
    <property type="project" value="UniProtKB-SubCell"/>
</dbReference>
<protein>
    <recommendedName>
        <fullName evidence="10">Dihydrolipoamide acetyltransferase component of pyruvate dehydrogenase complex</fullName>
        <ecNumber evidence="10">2.3.1.-</ecNumber>
    </recommendedName>
</protein>
<accession>A0ABD2QI07</accession>
<dbReference type="GO" id="GO:0043754">
    <property type="term" value="F:dihydrolipoamide branched chain acyltransferase activity"/>
    <property type="evidence" value="ECO:0007669"/>
    <property type="project" value="UniProtKB-EC"/>
</dbReference>
<dbReference type="GO" id="GO:0005829">
    <property type="term" value="C:cytosol"/>
    <property type="evidence" value="ECO:0007669"/>
    <property type="project" value="UniProtKB-ARBA"/>
</dbReference>
<evidence type="ECO:0000256" key="3">
    <source>
        <dbReference type="ARBA" id="ARBA00007317"/>
    </source>
</evidence>
<dbReference type="InterPro" id="IPR050743">
    <property type="entry name" value="2-oxoacid_DH_E2_comp"/>
</dbReference>
<dbReference type="InterPro" id="IPR001078">
    <property type="entry name" value="2-oxoacid_DH_actylTfrase"/>
</dbReference>
<keyword evidence="4 10" id="KW-0808">Transferase</keyword>
<dbReference type="Pfam" id="PF00364">
    <property type="entry name" value="Biotin_lipoyl"/>
    <property type="match status" value="1"/>
</dbReference>
<comment type="caution">
    <text evidence="14">The sequence shown here is derived from an EMBL/GenBank/DDBJ whole genome shotgun (WGS) entry which is preliminary data.</text>
</comment>
<dbReference type="FunFam" id="4.10.320.10:FF:000002">
    <property type="entry name" value="Dihydrolipoamide acetyltransferase component of pyruvate dehydrogenase complex"/>
    <property type="match status" value="1"/>
</dbReference>
<feature type="domain" description="Peripheral subunit-binding (PSBD)" evidence="13">
    <location>
        <begin position="124"/>
        <end position="161"/>
    </location>
</feature>
<evidence type="ECO:0000256" key="6">
    <source>
        <dbReference type="ARBA" id="ARBA00022946"/>
    </source>
</evidence>
<evidence type="ECO:0000313" key="14">
    <source>
        <dbReference type="EMBL" id="KAL3318817.1"/>
    </source>
</evidence>
<comment type="catalytic activity">
    <reaction evidence="9">
        <text>N(6)-[(R)-dihydrolipoyl]-L-lysyl-[protein] + 2-methylpropanoyl-CoA = N(6)-[(R)-S(8)-2-methylpropanoyldihydrolipoyl]-L-lysyl-[protein] + CoA</text>
        <dbReference type="Rhea" id="RHEA:18865"/>
        <dbReference type="Rhea" id="RHEA-COMP:10475"/>
        <dbReference type="Rhea" id="RHEA-COMP:10497"/>
        <dbReference type="ChEBI" id="CHEBI:57287"/>
        <dbReference type="ChEBI" id="CHEBI:57338"/>
        <dbReference type="ChEBI" id="CHEBI:83100"/>
        <dbReference type="ChEBI" id="CHEBI:83142"/>
        <dbReference type="EC" id="2.3.1.168"/>
    </reaction>
    <physiologicalReaction direction="left-to-right" evidence="9">
        <dbReference type="Rhea" id="RHEA:18866"/>
    </physiologicalReaction>
</comment>
<dbReference type="Gene3D" id="2.40.50.100">
    <property type="match status" value="1"/>
</dbReference>
<evidence type="ECO:0000256" key="1">
    <source>
        <dbReference type="ARBA" id="ARBA00001938"/>
    </source>
</evidence>
<organism evidence="14 15">
    <name type="scientific">Cichlidogyrus casuarinus</name>
    <dbReference type="NCBI Taxonomy" id="1844966"/>
    <lineage>
        <taxon>Eukaryota</taxon>
        <taxon>Metazoa</taxon>
        <taxon>Spiralia</taxon>
        <taxon>Lophotrochozoa</taxon>
        <taxon>Platyhelminthes</taxon>
        <taxon>Monogenea</taxon>
        <taxon>Monopisthocotylea</taxon>
        <taxon>Dactylogyridea</taxon>
        <taxon>Ancyrocephalidae</taxon>
        <taxon>Cichlidogyrus</taxon>
    </lineage>
</organism>
<evidence type="ECO:0000256" key="8">
    <source>
        <dbReference type="ARBA" id="ARBA00023315"/>
    </source>
</evidence>
<dbReference type="CDD" id="cd06849">
    <property type="entry name" value="lipoyl_domain"/>
    <property type="match status" value="1"/>
</dbReference>
<dbReference type="PANTHER" id="PTHR43178">
    <property type="entry name" value="DIHYDROLIPOAMIDE ACETYLTRANSFERASE COMPONENT OF PYRUVATE DEHYDROGENASE COMPLEX"/>
    <property type="match status" value="1"/>
</dbReference>
<keyword evidence="7" id="KW-0496">Mitochondrion</keyword>
<dbReference type="Gene3D" id="4.10.320.10">
    <property type="entry name" value="E3-binding domain"/>
    <property type="match status" value="1"/>
</dbReference>
<evidence type="ECO:0000259" key="12">
    <source>
        <dbReference type="PROSITE" id="PS50968"/>
    </source>
</evidence>
<dbReference type="InterPro" id="IPR000089">
    <property type="entry name" value="Biotin_lipoyl"/>
</dbReference>
<evidence type="ECO:0000259" key="13">
    <source>
        <dbReference type="PROSITE" id="PS51826"/>
    </source>
</evidence>
<dbReference type="Pfam" id="PF02817">
    <property type="entry name" value="E3_binding"/>
    <property type="match status" value="1"/>
</dbReference>
<evidence type="ECO:0000256" key="10">
    <source>
        <dbReference type="RuleBase" id="RU003423"/>
    </source>
</evidence>
<dbReference type="InterPro" id="IPR023213">
    <property type="entry name" value="CAT-like_dom_sf"/>
</dbReference>
<dbReference type="PROSITE" id="PS51826">
    <property type="entry name" value="PSBD"/>
    <property type="match status" value="1"/>
</dbReference>
<reference evidence="14 15" key="1">
    <citation type="submission" date="2024-11" db="EMBL/GenBank/DDBJ databases">
        <title>Adaptive evolution of stress response genes in parasites aligns with host niche diversity.</title>
        <authorList>
            <person name="Hahn C."/>
            <person name="Resl P."/>
        </authorList>
    </citation>
    <scope>NUCLEOTIDE SEQUENCE [LARGE SCALE GENOMIC DNA]</scope>
    <source>
        <strain evidence="14">EGGRZ-B1_66</strain>
        <tissue evidence="14">Body</tissue>
    </source>
</reference>
<feature type="compositionally biased region" description="Low complexity" evidence="11">
    <location>
        <begin position="94"/>
        <end position="105"/>
    </location>
</feature>
<dbReference type="SUPFAM" id="SSF52777">
    <property type="entry name" value="CoA-dependent acyltransferases"/>
    <property type="match status" value="1"/>
</dbReference>
<feature type="domain" description="Lipoyl-binding" evidence="12">
    <location>
        <begin position="11"/>
        <end position="86"/>
    </location>
</feature>
<dbReference type="PROSITE" id="PS00189">
    <property type="entry name" value="LIPOYL"/>
    <property type="match status" value="1"/>
</dbReference>